<accession>A0A8R7TJE0</accession>
<name>A0A8R7TJE0_TRIUA</name>
<keyword evidence="2" id="KW-1185">Reference proteome</keyword>
<reference evidence="2" key="1">
    <citation type="journal article" date="2013" name="Nature">
        <title>Draft genome of the wheat A-genome progenitor Triticum urartu.</title>
        <authorList>
            <person name="Ling H.Q."/>
            <person name="Zhao S."/>
            <person name="Liu D."/>
            <person name="Wang J."/>
            <person name="Sun H."/>
            <person name="Zhang C."/>
            <person name="Fan H."/>
            <person name="Li D."/>
            <person name="Dong L."/>
            <person name="Tao Y."/>
            <person name="Gao C."/>
            <person name="Wu H."/>
            <person name="Li Y."/>
            <person name="Cui Y."/>
            <person name="Guo X."/>
            <person name="Zheng S."/>
            <person name="Wang B."/>
            <person name="Yu K."/>
            <person name="Liang Q."/>
            <person name="Yang W."/>
            <person name="Lou X."/>
            <person name="Chen J."/>
            <person name="Feng M."/>
            <person name="Jian J."/>
            <person name="Zhang X."/>
            <person name="Luo G."/>
            <person name="Jiang Y."/>
            <person name="Liu J."/>
            <person name="Wang Z."/>
            <person name="Sha Y."/>
            <person name="Zhang B."/>
            <person name="Wu H."/>
            <person name="Tang D."/>
            <person name="Shen Q."/>
            <person name="Xue P."/>
            <person name="Zou S."/>
            <person name="Wang X."/>
            <person name="Liu X."/>
            <person name="Wang F."/>
            <person name="Yang Y."/>
            <person name="An X."/>
            <person name="Dong Z."/>
            <person name="Zhang K."/>
            <person name="Zhang X."/>
            <person name="Luo M.C."/>
            <person name="Dvorak J."/>
            <person name="Tong Y."/>
            <person name="Wang J."/>
            <person name="Yang H."/>
            <person name="Li Z."/>
            <person name="Wang D."/>
            <person name="Zhang A."/>
            <person name="Wang J."/>
        </authorList>
    </citation>
    <scope>NUCLEOTIDE SEQUENCE</scope>
    <source>
        <strain evidence="2">cv. G1812</strain>
    </source>
</reference>
<reference evidence="1" key="2">
    <citation type="submission" date="2018-03" db="EMBL/GenBank/DDBJ databases">
        <title>The Triticum urartu genome reveals the dynamic nature of wheat genome evolution.</title>
        <authorList>
            <person name="Ling H."/>
            <person name="Ma B."/>
            <person name="Shi X."/>
            <person name="Liu H."/>
            <person name="Dong L."/>
            <person name="Sun H."/>
            <person name="Cao Y."/>
            <person name="Gao Q."/>
            <person name="Zheng S."/>
            <person name="Li Y."/>
            <person name="Yu Y."/>
            <person name="Du H."/>
            <person name="Qi M."/>
            <person name="Li Y."/>
            <person name="Yu H."/>
            <person name="Cui Y."/>
            <person name="Wang N."/>
            <person name="Chen C."/>
            <person name="Wu H."/>
            <person name="Zhao Y."/>
            <person name="Zhang J."/>
            <person name="Li Y."/>
            <person name="Zhou W."/>
            <person name="Zhang B."/>
            <person name="Hu W."/>
            <person name="Eijk M."/>
            <person name="Tang J."/>
            <person name="Witsenboer H."/>
            <person name="Zhao S."/>
            <person name="Li Z."/>
            <person name="Zhang A."/>
            <person name="Wang D."/>
            <person name="Liang C."/>
        </authorList>
    </citation>
    <scope>NUCLEOTIDE SEQUENCE [LARGE SCALE GENOMIC DNA]</scope>
    <source>
        <strain evidence="1">cv. G1812</strain>
    </source>
</reference>
<dbReference type="Proteomes" id="UP000015106">
    <property type="component" value="Chromosome 2"/>
</dbReference>
<evidence type="ECO:0000313" key="2">
    <source>
        <dbReference type="Proteomes" id="UP000015106"/>
    </source>
</evidence>
<dbReference type="EnsemblPlants" id="TuG1812G0200003676.01.T04">
    <property type="protein sequence ID" value="TuG1812G0200003676.01.T04.cds420235"/>
    <property type="gene ID" value="TuG1812G0200003676.01"/>
</dbReference>
<protein>
    <submittedName>
        <fullName evidence="1">Uncharacterized protein</fullName>
    </submittedName>
</protein>
<dbReference type="Gramene" id="TuG1812G0200003676.01.T04">
    <property type="protein sequence ID" value="TuG1812G0200003676.01.T04.cds420235"/>
    <property type="gene ID" value="TuG1812G0200003676.01"/>
</dbReference>
<dbReference type="AlphaFoldDB" id="A0A8R7TJE0"/>
<proteinExistence type="predicted"/>
<reference evidence="1" key="3">
    <citation type="submission" date="2022-06" db="UniProtKB">
        <authorList>
            <consortium name="EnsemblPlants"/>
        </authorList>
    </citation>
    <scope>IDENTIFICATION</scope>
</reference>
<evidence type="ECO:0000313" key="1">
    <source>
        <dbReference type="EnsemblPlants" id="TuG1812G0200003676.01.T04.cds420235"/>
    </source>
</evidence>
<organism evidence="1 2">
    <name type="scientific">Triticum urartu</name>
    <name type="common">Red wild einkorn</name>
    <name type="synonym">Crithodium urartu</name>
    <dbReference type="NCBI Taxonomy" id="4572"/>
    <lineage>
        <taxon>Eukaryota</taxon>
        <taxon>Viridiplantae</taxon>
        <taxon>Streptophyta</taxon>
        <taxon>Embryophyta</taxon>
        <taxon>Tracheophyta</taxon>
        <taxon>Spermatophyta</taxon>
        <taxon>Magnoliopsida</taxon>
        <taxon>Liliopsida</taxon>
        <taxon>Poales</taxon>
        <taxon>Poaceae</taxon>
        <taxon>BOP clade</taxon>
        <taxon>Pooideae</taxon>
        <taxon>Triticodae</taxon>
        <taxon>Triticeae</taxon>
        <taxon>Triticinae</taxon>
        <taxon>Triticum</taxon>
    </lineage>
</organism>
<sequence length="46" mass="5582">MILDLNFSLSAAHIVVWSWYSKRKRCLNFFWASYMKSTFISIELNY</sequence>